<keyword evidence="1" id="KW-0812">Transmembrane</keyword>
<accession>E9AEM5</accession>
<dbReference type="VEuPathDB" id="TriTrypDB:LMJFC_350010450"/>
<keyword evidence="1" id="KW-1133">Transmembrane helix</keyword>
<feature type="transmembrane region" description="Helical" evidence="1">
    <location>
        <begin position="109"/>
        <end position="131"/>
    </location>
</feature>
<evidence type="ECO:0000256" key="1">
    <source>
        <dbReference type="SAM" id="Phobius"/>
    </source>
</evidence>
<dbReference type="GeneID" id="12982234"/>
<dbReference type="EMBL" id="FR796431">
    <property type="protein sequence ID" value="CBZ12678.1"/>
    <property type="molecule type" value="Genomic_DNA"/>
</dbReference>
<sequence>MLFIFHRYHLFFELGRLFGYVSAVTSVFLCGMELGCMLVHLRRRWQRRRKAQTRGEGAAADALSSTDDAMHRPNPYGAIQRLPVAYLDEHLSACATLYVWTLLEGDVLWVLHTALVRWYVCSLAFMVLSLLKCLRVFF</sequence>
<dbReference type="Proteomes" id="UP000000542">
    <property type="component" value="Chromosome 35"/>
</dbReference>
<dbReference type="VEuPathDB" id="TriTrypDB:LMJLV39_350010200"/>
<dbReference type="RefSeq" id="XP_003722445.1">
    <property type="nucleotide sequence ID" value="XM_003722397.1"/>
</dbReference>
<keyword evidence="1" id="KW-0472">Membrane</keyword>
<organism evidence="2 3">
    <name type="scientific">Leishmania major</name>
    <dbReference type="NCBI Taxonomy" id="5664"/>
    <lineage>
        <taxon>Eukaryota</taxon>
        <taxon>Discoba</taxon>
        <taxon>Euglenozoa</taxon>
        <taxon>Kinetoplastea</taxon>
        <taxon>Metakinetoplastina</taxon>
        <taxon>Trypanosomatida</taxon>
        <taxon>Trypanosomatidae</taxon>
        <taxon>Leishmaniinae</taxon>
        <taxon>Leishmania</taxon>
    </lineage>
</organism>
<protein>
    <submittedName>
        <fullName evidence="2">Uncharacterized protein</fullName>
    </submittedName>
</protein>
<dbReference type="AlphaFoldDB" id="E9AEM5"/>
<dbReference type="OMA" id="GMEMECI"/>
<dbReference type="KEGG" id="lma:LMJF_35_0480"/>
<dbReference type="HOGENOM" id="CLU_1859115_0_0_1"/>
<keyword evidence="3" id="KW-1185">Reference proteome</keyword>
<dbReference type="VEuPathDB" id="TriTrypDB:LmjF.35.0480"/>
<evidence type="ECO:0000313" key="2">
    <source>
        <dbReference type="EMBL" id="CBZ12678.1"/>
    </source>
</evidence>
<feature type="transmembrane region" description="Helical" evidence="1">
    <location>
        <begin position="20"/>
        <end position="41"/>
    </location>
</feature>
<name>E9AEM5_LEIMA</name>
<proteinExistence type="predicted"/>
<reference evidence="2 3" key="1">
    <citation type="journal article" date="2005" name="Science">
        <title>The genome of the kinetoplastid parasite, Leishmania major.</title>
        <authorList>
            <person name="Ivens A.C."/>
            <person name="Peacock C.S."/>
            <person name="Worthey E.A."/>
            <person name="Murphy L."/>
            <person name="Aggarwal G."/>
            <person name="Berriman M."/>
            <person name="Sisk E."/>
            <person name="Rajandream M.A."/>
            <person name="Adlem E."/>
            <person name="Aert R."/>
            <person name="Anupama A."/>
            <person name="Apostolou Z."/>
            <person name="Attipoe P."/>
            <person name="Bason N."/>
            <person name="Bauser C."/>
            <person name="Beck A."/>
            <person name="Beverley S.M."/>
            <person name="Bianchettin G."/>
            <person name="Borzym K."/>
            <person name="Bothe G."/>
            <person name="Bruschi C.V."/>
            <person name="Collins M."/>
            <person name="Cadag E."/>
            <person name="Ciarloni L."/>
            <person name="Clayton C."/>
            <person name="Coulson R.M."/>
            <person name="Cronin A."/>
            <person name="Cruz A.K."/>
            <person name="Davies R.M."/>
            <person name="De Gaudenzi J."/>
            <person name="Dobson D.E."/>
            <person name="Duesterhoeft A."/>
            <person name="Fazelina G."/>
            <person name="Fosker N."/>
            <person name="Frasch A.C."/>
            <person name="Fraser A."/>
            <person name="Fuchs M."/>
            <person name="Gabel C."/>
            <person name="Goble A."/>
            <person name="Goffeau A."/>
            <person name="Harris D."/>
            <person name="Hertz-Fowler C."/>
            <person name="Hilbert H."/>
            <person name="Horn D."/>
            <person name="Huang Y."/>
            <person name="Klages S."/>
            <person name="Knights A."/>
            <person name="Kube M."/>
            <person name="Larke N."/>
            <person name="Litvin L."/>
            <person name="Lord A."/>
            <person name="Louie T."/>
            <person name="Marra M."/>
            <person name="Masuy D."/>
            <person name="Matthews K."/>
            <person name="Michaeli S."/>
            <person name="Mottram J.C."/>
            <person name="Muller-Auer S."/>
            <person name="Munden H."/>
            <person name="Nelson S."/>
            <person name="Norbertczak H."/>
            <person name="Oliver K."/>
            <person name="O'neil S."/>
            <person name="Pentony M."/>
            <person name="Pohl T.M."/>
            <person name="Price C."/>
            <person name="Purnelle B."/>
            <person name="Quail M.A."/>
            <person name="Rabbinowitsch E."/>
            <person name="Reinhardt R."/>
            <person name="Rieger M."/>
            <person name="Rinta J."/>
            <person name="Robben J."/>
            <person name="Robertson L."/>
            <person name="Ruiz J.C."/>
            <person name="Rutter S."/>
            <person name="Saunders D."/>
            <person name="Schafer M."/>
            <person name="Schein J."/>
            <person name="Schwartz D.C."/>
            <person name="Seeger K."/>
            <person name="Seyler A."/>
            <person name="Sharp S."/>
            <person name="Shin H."/>
            <person name="Sivam D."/>
            <person name="Squares R."/>
            <person name="Squares S."/>
            <person name="Tosato V."/>
            <person name="Vogt C."/>
            <person name="Volckaert G."/>
            <person name="Wambutt R."/>
            <person name="Warren T."/>
            <person name="Wedler H."/>
            <person name="Woodward J."/>
            <person name="Zhou S."/>
            <person name="Zimmermann W."/>
            <person name="Smith D.F."/>
            <person name="Blackwell J.M."/>
            <person name="Stuart K.D."/>
            <person name="Barrell B."/>
            <person name="Myler P.J."/>
        </authorList>
    </citation>
    <scope>NUCLEOTIDE SEQUENCE [LARGE SCALE GENOMIC DNA]</scope>
    <source>
        <strain evidence="3">MHOM/IL/81/Friedlin</strain>
    </source>
</reference>
<dbReference type="InParanoid" id="E9AEM5"/>
<reference evidence="2 3" key="2">
    <citation type="journal article" date="2011" name="Genome Res.">
        <title>Chromosome and gene copy number variation allow major structural change between species and strains of Leishmania.</title>
        <authorList>
            <person name="Rogers M.B."/>
            <person name="Hilley J.D."/>
            <person name="Dickens N.J."/>
            <person name="Wilkes J."/>
            <person name="Bates P.A."/>
            <person name="Depledge D.P."/>
            <person name="Harris D."/>
            <person name="Her Y."/>
            <person name="Herzyk P."/>
            <person name="Imamura H."/>
            <person name="Otto T.D."/>
            <person name="Sanders M."/>
            <person name="Seeger K."/>
            <person name="Dujardin J.C."/>
            <person name="Berriman M."/>
            <person name="Smith D.F."/>
            <person name="Hertz-Fowler C."/>
            <person name="Mottram J.C."/>
        </authorList>
    </citation>
    <scope>NUCLEOTIDE SEQUENCE [LARGE SCALE GENOMIC DNA]</scope>
    <source>
        <strain evidence="3">MHOM/IL/81/Friedlin</strain>
    </source>
</reference>
<evidence type="ECO:0000313" key="3">
    <source>
        <dbReference type="Proteomes" id="UP000000542"/>
    </source>
</evidence>
<dbReference type="VEuPathDB" id="TriTrypDB:LMJSD75_350010100"/>
<gene>
    <name evidence="2" type="ORF">LMJF_35_0480</name>
</gene>